<comment type="caution">
    <text evidence="2">The sequence shown here is derived from an EMBL/GenBank/DDBJ whole genome shotgun (WGS) entry which is preliminary data.</text>
</comment>
<name>A0A2P6TP37_CHLSO</name>
<organism evidence="2 3">
    <name type="scientific">Chlorella sorokiniana</name>
    <name type="common">Freshwater green alga</name>
    <dbReference type="NCBI Taxonomy" id="3076"/>
    <lineage>
        <taxon>Eukaryota</taxon>
        <taxon>Viridiplantae</taxon>
        <taxon>Chlorophyta</taxon>
        <taxon>core chlorophytes</taxon>
        <taxon>Trebouxiophyceae</taxon>
        <taxon>Chlorellales</taxon>
        <taxon>Chlorellaceae</taxon>
        <taxon>Chlorella clade</taxon>
        <taxon>Chlorella</taxon>
    </lineage>
</organism>
<dbReference type="AlphaFoldDB" id="A0A2P6TP37"/>
<accession>A0A2P6TP37</accession>
<feature type="region of interest" description="Disordered" evidence="1">
    <location>
        <begin position="70"/>
        <end position="106"/>
    </location>
</feature>
<dbReference type="EMBL" id="LHPG02000010">
    <property type="protein sequence ID" value="PRW51094.1"/>
    <property type="molecule type" value="Genomic_DNA"/>
</dbReference>
<dbReference type="Proteomes" id="UP000239899">
    <property type="component" value="Unassembled WGS sequence"/>
</dbReference>
<feature type="compositionally biased region" description="Basic residues" evidence="1">
    <location>
        <begin position="490"/>
        <end position="499"/>
    </location>
</feature>
<gene>
    <name evidence="2" type="ORF">C2E21_5337</name>
</gene>
<dbReference type="InterPro" id="IPR038538">
    <property type="entry name" value="MTERF_sf"/>
</dbReference>
<dbReference type="OrthoDB" id="512285at2759"/>
<feature type="region of interest" description="Disordered" evidence="1">
    <location>
        <begin position="467"/>
        <end position="499"/>
    </location>
</feature>
<dbReference type="Gene3D" id="1.25.70.10">
    <property type="entry name" value="Transcription termination factor 3, mitochondrial"/>
    <property type="match status" value="1"/>
</dbReference>
<proteinExistence type="predicted"/>
<keyword evidence="3" id="KW-1185">Reference proteome</keyword>
<reference evidence="2 3" key="1">
    <citation type="journal article" date="2018" name="Plant J.">
        <title>Genome sequences of Chlorella sorokiniana UTEX 1602 and Micractinium conductrix SAG 241.80: implications to maltose excretion by a green alga.</title>
        <authorList>
            <person name="Arriola M.B."/>
            <person name="Velmurugan N."/>
            <person name="Zhang Y."/>
            <person name="Plunkett M.H."/>
            <person name="Hondzo H."/>
            <person name="Barney B.M."/>
        </authorList>
    </citation>
    <scope>NUCLEOTIDE SEQUENCE [LARGE SCALE GENOMIC DNA]</scope>
    <source>
        <strain evidence="3">UTEX 1602</strain>
    </source>
</reference>
<protein>
    <submittedName>
        <fullName evidence="2">Mitochondrial transcription termination factor-like family-3</fullName>
    </submittedName>
</protein>
<sequence length="499" mass="53531">MLAAGLLTHALRAARQRAPARGLVAAATAAWRLLQSADPGASCSGSSSGSGSSHWLRASGTRSSVSFSSSALASSTAQDNSHDEEGSGSGSKSKHARPRGAGGVFISHTAEPQPQLQAWLQQEQGLPAEAAGLHARRLALVFGSQQAALDGLPATFEWCRSRGLTGLQTAQLLDDIAKCQRDSVVQFAALVQPVWQLMDSYVAAWAEQQQQAGDSKQRKHTSLAEALCSKKTAEALGVSPGHVEAWLAARNLDSLLQALGWPAEQARQLVLKQPVILAPSPDTVQASLAWLRQLFPDAEQLAGVIGRGSRLLGCSVQHLQGNANYLRHALGWQDGNSQLAAFVAARPADFATINLSGEGTPHKLRLLSEVVGVSTQECLTSGIGYLNKRLDNISARYMLVQERAPYLLLNRSGKTSLSWIKDANKPHSLRRLGMSRHEFNAFVRAWPASPEGRRLLAGLRAGSVEGWPRPPTWEEAQRRRAVAAAGAGVKRPRRRRSKA</sequence>
<evidence type="ECO:0000313" key="2">
    <source>
        <dbReference type="EMBL" id="PRW51094.1"/>
    </source>
</evidence>
<evidence type="ECO:0000256" key="1">
    <source>
        <dbReference type="SAM" id="MobiDB-lite"/>
    </source>
</evidence>
<evidence type="ECO:0000313" key="3">
    <source>
        <dbReference type="Proteomes" id="UP000239899"/>
    </source>
</evidence>